<dbReference type="PROSITE" id="PS50817">
    <property type="entry name" value="INTEIN_N_TER"/>
    <property type="match status" value="1"/>
</dbReference>
<dbReference type="AlphaFoldDB" id="A0A653K2P9"/>
<dbReference type="SMART" id="SM00306">
    <property type="entry name" value="HintN"/>
    <property type="match status" value="1"/>
</dbReference>
<dbReference type="RefSeq" id="WP_159723897.1">
    <property type="nucleotide sequence ID" value="NZ_LR732744.1"/>
</dbReference>
<dbReference type="Pfam" id="PF07591">
    <property type="entry name" value="PT-HINT"/>
    <property type="match status" value="1"/>
</dbReference>
<dbReference type="GO" id="GO:0016539">
    <property type="term" value="P:intein-mediated protein splicing"/>
    <property type="evidence" value="ECO:0007669"/>
    <property type="project" value="InterPro"/>
</dbReference>
<evidence type="ECO:0000259" key="1">
    <source>
        <dbReference type="SMART" id="SM00306"/>
    </source>
</evidence>
<organism evidence="2 3">
    <name type="scientific">Acinetobacter proteolyticus</name>
    <dbReference type="NCBI Taxonomy" id="1776741"/>
    <lineage>
        <taxon>Bacteria</taxon>
        <taxon>Pseudomonadati</taxon>
        <taxon>Pseudomonadota</taxon>
        <taxon>Gammaproteobacteria</taxon>
        <taxon>Moraxellales</taxon>
        <taxon>Moraxellaceae</taxon>
        <taxon>Acinetobacter</taxon>
    </lineage>
</organism>
<dbReference type="Gene3D" id="2.170.16.10">
    <property type="entry name" value="Hedgehog/Intein (Hint) domain"/>
    <property type="match status" value="1"/>
</dbReference>
<protein>
    <recommendedName>
        <fullName evidence="1">Hint domain-containing protein</fullName>
    </recommendedName>
</protein>
<dbReference type="InterPro" id="IPR003587">
    <property type="entry name" value="Hint_dom_N"/>
</dbReference>
<name>A0A653K2P9_9GAMM</name>
<accession>A0A653K2P9</accession>
<feature type="domain" description="Hint" evidence="1">
    <location>
        <begin position="6"/>
        <end position="125"/>
    </location>
</feature>
<dbReference type="InterPro" id="IPR006141">
    <property type="entry name" value="Intein_N"/>
</dbReference>
<dbReference type="EMBL" id="CABWKZ010000012">
    <property type="protein sequence ID" value="VXA55073.1"/>
    <property type="molecule type" value="Genomic_DNA"/>
</dbReference>
<sequence length="247" mass="28353">MYVKQKGCFPAGTRILTDQGLVPIQDIKVGDMVLSKPESGKGELCYKPVIRTVSYENQEVWELTYFQIKANTDISKLNKGKLLQLSKKGQMNTIMATPNHPFWVNGIGWRRLDELQNGQILQTRDTDIVILVFSVQPRYKTDKPFIAASYSPRNIFDADKKGFDMDNVDYYFFLEQHPDGYRKYIGIGDSRNPLIIKEHDPIYVLNETFSTTAFNLEIADHQTYFITEKGLWVHNTSCVDTPSDLLP</sequence>
<dbReference type="InterPro" id="IPR036844">
    <property type="entry name" value="Hint_dom_sf"/>
</dbReference>
<evidence type="ECO:0000313" key="3">
    <source>
        <dbReference type="Proteomes" id="UP000430404"/>
    </source>
</evidence>
<gene>
    <name evidence="2" type="ORF">ACI8B_20157</name>
</gene>
<dbReference type="SUPFAM" id="SSF51294">
    <property type="entry name" value="Hedgehog/intein (Hint) domain"/>
    <property type="match status" value="1"/>
</dbReference>
<evidence type="ECO:0000313" key="2">
    <source>
        <dbReference type="EMBL" id="VXA55073.1"/>
    </source>
</evidence>
<proteinExistence type="predicted"/>
<dbReference type="CDD" id="cd00081">
    <property type="entry name" value="Hint"/>
    <property type="match status" value="1"/>
</dbReference>
<reference evidence="2 3" key="1">
    <citation type="submission" date="2019-10" db="EMBL/GenBank/DDBJ databases">
        <authorList>
            <person name="Karimi E."/>
        </authorList>
    </citation>
    <scope>NUCLEOTIDE SEQUENCE [LARGE SCALE GENOMIC DNA]</scope>
    <source>
        <strain evidence="2">Acinetobacter sp. 8BE</strain>
    </source>
</reference>
<dbReference type="Proteomes" id="UP000430404">
    <property type="component" value="Unassembled WGS sequence"/>
</dbReference>